<evidence type="ECO:0000256" key="1">
    <source>
        <dbReference type="SAM" id="MobiDB-lite"/>
    </source>
</evidence>
<accession>A0A1N6ET19</accession>
<feature type="compositionally biased region" description="Low complexity" evidence="1">
    <location>
        <begin position="383"/>
        <end position="393"/>
    </location>
</feature>
<dbReference type="AlphaFoldDB" id="A0A1N6ET19"/>
<dbReference type="RefSeq" id="WP_074263202.1">
    <property type="nucleotide sequence ID" value="NZ_FSRM01000001.1"/>
</dbReference>
<dbReference type="EMBL" id="FSRM01000001">
    <property type="protein sequence ID" value="SIN86073.1"/>
    <property type="molecule type" value="Genomic_DNA"/>
</dbReference>
<protein>
    <recommendedName>
        <fullName evidence="4">DUF3108 domain-containing protein</fullName>
    </recommendedName>
</protein>
<dbReference type="InterPro" id="IPR021457">
    <property type="entry name" value="DUF3108"/>
</dbReference>
<proteinExistence type="predicted"/>
<evidence type="ECO:0000313" key="2">
    <source>
        <dbReference type="EMBL" id="SIN86073.1"/>
    </source>
</evidence>
<gene>
    <name evidence="2" type="ORF">SAMN05444168_0942</name>
</gene>
<evidence type="ECO:0008006" key="4">
    <source>
        <dbReference type="Google" id="ProtNLM"/>
    </source>
</evidence>
<dbReference type="Proteomes" id="UP000184693">
    <property type="component" value="Unassembled WGS sequence"/>
</dbReference>
<feature type="region of interest" description="Disordered" evidence="1">
    <location>
        <begin position="1"/>
        <end position="20"/>
    </location>
</feature>
<feature type="region of interest" description="Disordered" evidence="1">
    <location>
        <begin position="75"/>
        <end position="102"/>
    </location>
</feature>
<dbReference type="OrthoDB" id="8526020at2"/>
<name>A0A1N6ET19_9BURK</name>
<evidence type="ECO:0000313" key="3">
    <source>
        <dbReference type="Proteomes" id="UP000184693"/>
    </source>
</evidence>
<organism evidence="2 3">
    <name type="scientific">Paraburkholderia phenazinium</name>
    <dbReference type="NCBI Taxonomy" id="60549"/>
    <lineage>
        <taxon>Bacteria</taxon>
        <taxon>Pseudomonadati</taxon>
        <taxon>Pseudomonadota</taxon>
        <taxon>Betaproteobacteria</taxon>
        <taxon>Burkholderiales</taxon>
        <taxon>Burkholderiaceae</taxon>
        <taxon>Paraburkholderia</taxon>
    </lineage>
</organism>
<feature type="region of interest" description="Disordered" evidence="1">
    <location>
        <begin position="383"/>
        <end position="458"/>
    </location>
</feature>
<dbReference type="Pfam" id="PF11306">
    <property type="entry name" value="DUF3108"/>
    <property type="match status" value="1"/>
</dbReference>
<feature type="compositionally biased region" description="Pro residues" evidence="1">
    <location>
        <begin position="428"/>
        <end position="437"/>
    </location>
</feature>
<reference evidence="2 3" key="1">
    <citation type="submission" date="2016-11" db="EMBL/GenBank/DDBJ databases">
        <authorList>
            <person name="Jaros S."/>
            <person name="Januszkiewicz K."/>
            <person name="Wedrychowicz H."/>
        </authorList>
    </citation>
    <scope>NUCLEOTIDE SEQUENCE [LARGE SCALE GENOMIC DNA]</scope>
    <source>
        <strain evidence="2 3">GAS86</strain>
    </source>
</reference>
<sequence>MSFPSAVSRSERTLPHAGPRRTRAGRWLAVLAVVLCLHWIAAQWIERNRTTFTPENTAHVPVQIALLTPERIERQPAAATPHPAAPAKPRPAAAASKPRERVLTATSTQRAAAVAAASAVAAEAASAAQASAAAQAAASAAAAANAAAASAAASAHAAAAKADSGVKFSVPPSGDLQYDTFYNGVRNQPGTIHWSSDGKTYDMVVSLPVPFIGSFTYSSHGHIDAFGLAPDQYVEKRGHRPEDVSIFNRTTKQIVFTRTPASLPLSDGAQDRFSMVMQLASLVRGNPDAYKPGVTRQFFVVDNDSGEIWPVETIGDETIRTQDGYLSARHFMRLPRHAGDQRRIDVWLAPSLGWLPARLVQTEPNGTEVELLWRGPLNLAGGSGNAGSANSQGSQGGGVSASGDGPVASPAENPASYPPVNPTTAPSSPAPTEPSTPPAAALSPPAPDTTSPPTADKP</sequence>
<feature type="compositionally biased region" description="Low complexity" evidence="1">
    <location>
        <begin position="438"/>
        <end position="458"/>
    </location>
</feature>